<protein>
    <submittedName>
        <fullName evidence="2">Chemotactic signal-response protein CheL</fullName>
    </submittedName>
</protein>
<dbReference type="KEGG" id="hdi:HDIA_2682"/>
<evidence type="ECO:0000259" key="1">
    <source>
        <dbReference type="Pfam" id="PF10135"/>
    </source>
</evidence>
<feature type="domain" description="Flagellar protein FlgJ N-terminal" evidence="1">
    <location>
        <begin position="51"/>
        <end position="99"/>
    </location>
</feature>
<dbReference type="OrthoDB" id="7862954at2"/>
<gene>
    <name evidence="2" type="primary">cheL</name>
    <name evidence="2" type="ORF">HDIA_2682</name>
</gene>
<organism evidence="2 3">
    <name type="scientific">Hartmannibacter diazotrophicus</name>
    <dbReference type="NCBI Taxonomy" id="1482074"/>
    <lineage>
        <taxon>Bacteria</taxon>
        <taxon>Pseudomonadati</taxon>
        <taxon>Pseudomonadota</taxon>
        <taxon>Alphaproteobacteria</taxon>
        <taxon>Hyphomicrobiales</taxon>
        <taxon>Pleomorphomonadaceae</taxon>
        <taxon>Hartmannibacter</taxon>
    </lineage>
</organism>
<dbReference type="RefSeq" id="WP_099556633.1">
    <property type="nucleotide sequence ID" value="NZ_LT960614.1"/>
</dbReference>
<dbReference type="EMBL" id="LT960614">
    <property type="protein sequence ID" value="SON56223.1"/>
    <property type="molecule type" value="Genomic_DNA"/>
</dbReference>
<dbReference type="Pfam" id="PF10135">
    <property type="entry name" value="Rod-binding"/>
    <property type="match status" value="1"/>
</dbReference>
<keyword evidence="3" id="KW-1185">Reference proteome</keyword>
<proteinExistence type="predicted"/>
<dbReference type="Proteomes" id="UP000223606">
    <property type="component" value="Chromosome 1"/>
</dbReference>
<accession>A0A2C9D7K4</accession>
<dbReference type="AlphaFoldDB" id="A0A2C9D7K4"/>
<sequence length="109" mass="11688">MTDMSSALAYRAAANIAAADKAKLSEPATVEAKAMHQAQQFESMFLSTYLKTMFQEVGNDPTLIGGTGSESWKELLIDEYGKSFAARGGIGLAEPIANQLIKMQEASQP</sequence>
<name>A0A2C9D7K4_9HYPH</name>
<dbReference type="InterPro" id="IPR019301">
    <property type="entry name" value="Flagellar_prot_FlgJ_N"/>
</dbReference>
<evidence type="ECO:0000313" key="2">
    <source>
        <dbReference type="EMBL" id="SON56223.1"/>
    </source>
</evidence>
<evidence type="ECO:0000313" key="3">
    <source>
        <dbReference type="Proteomes" id="UP000223606"/>
    </source>
</evidence>
<reference evidence="3" key="1">
    <citation type="submission" date="2017-09" db="EMBL/GenBank/DDBJ databases">
        <title>Genome sequence of Nannocystis excedens DSM 71.</title>
        <authorList>
            <person name="Blom J."/>
        </authorList>
    </citation>
    <scope>NUCLEOTIDE SEQUENCE [LARGE SCALE GENOMIC DNA]</scope>
    <source>
        <strain evidence="3">type strain: E19</strain>
    </source>
</reference>